<name>A0A2G5BB30_COERN</name>
<protein>
    <recommendedName>
        <fullName evidence="3">Cyclin N-terminal domain-containing protein</fullName>
    </recommendedName>
</protein>
<dbReference type="Gene3D" id="1.10.472.10">
    <property type="entry name" value="Cyclin-like"/>
    <property type="match status" value="1"/>
</dbReference>
<dbReference type="GO" id="GO:0000307">
    <property type="term" value="C:cyclin-dependent protein kinase holoenzyme complex"/>
    <property type="evidence" value="ECO:0007669"/>
    <property type="project" value="TreeGrafter"/>
</dbReference>
<evidence type="ECO:0000313" key="2">
    <source>
        <dbReference type="Proteomes" id="UP000242474"/>
    </source>
</evidence>
<dbReference type="STRING" id="763665.A0A2G5BB30"/>
<accession>A0A2G5BB30</accession>
<dbReference type="Pfam" id="PF08613">
    <property type="entry name" value="Cyclin"/>
    <property type="match status" value="1"/>
</dbReference>
<dbReference type="InterPro" id="IPR013922">
    <property type="entry name" value="Cyclin_PHO80-like"/>
</dbReference>
<dbReference type="EMBL" id="KZ303501">
    <property type="protein sequence ID" value="PIA16213.1"/>
    <property type="molecule type" value="Genomic_DNA"/>
</dbReference>
<dbReference type="OrthoDB" id="286814at2759"/>
<dbReference type="Proteomes" id="UP000242474">
    <property type="component" value="Unassembled WGS sequence"/>
</dbReference>
<dbReference type="GO" id="GO:0016538">
    <property type="term" value="F:cyclin-dependent protein serine/threonine kinase regulator activity"/>
    <property type="evidence" value="ECO:0007669"/>
    <property type="project" value="TreeGrafter"/>
</dbReference>
<sequence length="67" mass="8062">CGRRMFVAALICASKFITDYTYSNETWNKITRLPLRQISDMERAFLDMIDYRLYVDGTTYEKFHRLL</sequence>
<evidence type="ECO:0008006" key="3">
    <source>
        <dbReference type="Google" id="ProtNLM"/>
    </source>
</evidence>
<dbReference type="SUPFAM" id="SSF47954">
    <property type="entry name" value="Cyclin-like"/>
    <property type="match status" value="1"/>
</dbReference>
<dbReference type="AlphaFoldDB" id="A0A2G5BB30"/>
<feature type="non-terminal residue" evidence="1">
    <location>
        <position position="1"/>
    </location>
</feature>
<feature type="non-terminal residue" evidence="1">
    <location>
        <position position="67"/>
    </location>
</feature>
<gene>
    <name evidence="1" type="ORF">COEREDRAFT_25228</name>
</gene>
<dbReference type="PANTHER" id="PTHR15615:SF36">
    <property type="entry name" value="PHO85 CYCLIN-5"/>
    <property type="match status" value="1"/>
</dbReference>
<dbReference type="GO" id="GO:0005634">
    <property type="term" value="C:nucleus"/>
    <property type="evidence" value="ECO:0007669"/>
    <property type="project" value="TreeGrafter"/>
</dbReference>
<organism evidence="1 2">
    <name type="scientific">Coemansia reversa (strain ATCC 12441 / NRRL 1564)</name>
    <dbReference type="NCBI Taxonomy" id="763665"/>
    <lineage>
        <taxon>Eukaryota</taxon>
        <taxon>Fungi</taxon>
        <taxon>Fungi incertae sedis</taxon>
        <taxon>Zoopagomycota</taxon>
        <taxon>Kickxellomycotina</taxon>
        <taxon>Kickxellomycetes</taxon>
        <taxon>Kickxellales</taxon>
        <taxon>Kickxellaceae</taxon>
        <taxon>Coemansia</taxon>
    </lineage>
</organism>
<dbReference type="PANTHER" id="PTHR15615">
    <property type="match status" value="1"/>
</dbReference>
<evidence type="ECO:0000313" key="1">
    <source>
        <dbReference type="EMBL" id="PIA16213.1"/>
    </source>
</evidence>
<proteinExistence type="predicted"/>
<dbReference type="CDD" id="cd20557">
    <property type="entry name" value="CYCLIN_ScPCL1-like"/>
    <property type="match status" value="1"/>
</dbReference>
<dbReference type="InterPro" id="IPR036915">
    <property type="entry name" value="Cyclin-like_sf"/>
</dbReference>
<dbReference type="GO" id="GO:0019901">
    <property type="term" value="F:protein kinase binding"/>
    <property type="evidence" value="ECO:0007669"/>
    <property type="project" value="InterPro"/>
</dbReference>
<keyword evidence="2" id="KW-1185">Reference proteome</keyword>
<reference evidence="1 2" key="1">
    <citation type="journal article" date="2015" name="Genome Biol. Evol.">
        <title>Phylogenomic analyses indicate that early fungi evolved digesting cell walls of algal ancestors of land plants.</title>
        <authorList>
            <person name="Chang Y."/>
            <person name="Wang S."/>
            <person name="Sekimoto S."/>
            <person name="Aerts A.L."/>
            <person name="Choi C."/>
            <person name="Clum A."/>
            <person name="LaButti K.M."/>
            <person name="Lindquist E.A."/>
            <person name="Yee Ngan C."/>
            <person name="Ohm R.A."/>
            <person name="Salamov A.A."/>
            <person name="Grigoriev I.V."/>
            <person name="Spatafora J.W."/>
            <person name="Berbee M.L."/>
        </authorList>
    </citation>
    <scope>NUCLEOTIDE SEQUENCE [LARGE SCALE GENOMIC DNA]</scope>
    <source>
        <strain evidence="1 2">NRRL 1564</strain>
    </source>
</reference>